<reference evidence="2" key="1">
    <citation type="submission" date="2022-11" db="UniProtKB">
        <authorList>
            <consortium name="WormBaseParasite"/>
        </authorList>
    </citation>
    <scope>IDENTIFICATION</scope>
</reference>
<accession>A0AC34Q6T5</accession>
<evidence type="ECO:0000313" key="1">
    <source>
        <dbReference type="Proteomes" id="UP000887576"/>
    </source>
</evidence>
<evidence type="ECO:0000313" key="2">
    <source>
        <dbReference type="WBParaSite" id="JU765_v2.g13545.t1"/>
    </source>
</evidence>
<proteinExistence type="predicted"/>
<dbReference type="WBParaSite" id="JU765_v2.g13545.t1">
    <property type="protein sequence ID" value="JU765_v2.g13545.t1"/>
    <property type="gene ID" value="JU765_v2.g13545"/>
</dbReference>
<sequence length="343" mass="39149">MPLLEKRIFPDLFWNDEENLWIRKNLKKKDIKSYTNSFTRTSTEKSPIPSTSNVAEKEPLKVQPSKITKIPRKHGKGKKEMTPVVEEPEIEPADESSPIYWMIAFHHFPDKERGAAKFLKEKKKELAKIFKSAKSEEEKQAEINKLMGIAGDARESGNQGPEERQLNDVPEIGETGNNSFQEQEDLNPPDELNQTLSQPKNLGDEVPRFLIESKNTADEINQSLTEPRNPYENLEASQTGTNEYTPEYILPDNNVELNDEIIDQNDELIQGKKDDIQRPTKAVRVKKNKVQPNNDPIIQDESVATTRGRREIKAPRKLGTSPDKSLRTQIPKSTAKKTRGKKK</sequence>
<dbReference type="Proteomes" id="UP000887576">
    <property type="component" value="Unplaced"/>
</dbReference>
<name>A0AC34Q6T5_9BILA</name>
<organism evidence="1 2">
    <name type="scientific">Panagrolaimus sp. JU765</name>
    <dbReference type="NCBI Taxonomy" id="591449"/>
    <lineage>
        <taxon>Eukaryota</taxon>
        <taxon>Metazoa</taxon>
        <taxon>Ecdysozoa</taxon>
        <taxon>Nematoda</taxon>
        <taxon>Chromadorea</taxon>
        <taxon>Rhabditida</taxon>
        <taxon>Tylenchina</taxon>
        <taxon>Panagrolaimomorpha</taxon>
        <taxon>Panagrolaimoidea</taxon>
        <taxon>Panagrolaimidae</taxon>
        <taxon>Panagrolaimus</taxon>
    </lineage>
</organism>
<protein>
    <submittedName>
        <fullName evidence="2">Uncharacterized protein</fullName>
    </submittedName>
</protein>